<dbReference type="OrthoDB" id="1247406at2759"/>
<reference evidence="1 2" key="1">
    <citation type="submission" date="2020-09" db="EMBL/GenBank/DDBJ databases">
        <title>De no assembly of potato wild relative species, Solanum commersonii.</title>
        <authorList>
            <person name="Cho K."/>
        </authorList>
    </citation>
    <scope>NUCLEOTIDE SEQUENCE [LARGE SCALE GENOMIC DNA]</scope>
    <source>
        <strain evidence="1">LZ3.2</strain>
        <tissue evidence="1">Leaf</tissue>
    </source>
</reference>
<sequence>MHRDLVQILKLDMLALTHRLPNPTPNCLTGKLPDPIPCNFDGNKRCAYHSGIQGHDTEDCNGLKNQIESLIRRGVIKCTLAPPNVNNNPLPNHENREVNMVTLDEEYGGLTIKT</sequence>
<comment type="caution">
    <text evidence="1">The sequence shown here is derived from an EMBL/GenBank/DDBJ whole genome shotgun (WGS) entry which is preliminary data.</text>
</comment>
<dbReference type="PANTHER" id="PTHR32108">
    <property type="entry name" value="DNA-DIRECTED RNA POLYMERASE SUBUNIT ALPHA"/>
    <property type="match status" value="1"/>
</dbReference>
<gene>
    <name evidence="1" type="ORF">H5410_036449</name>
</gene>
<name>A0A9J5Y488_SOLCO</name>
<organism evidence="1 2">
    <name type="scientific">Solanum commersonii</name>
    <name type="common">Commerson's wild potato</name>
    <name type="synonym">Commerson's nightshade</name>
    <dbReference type="NCBI Taxonomy" id="4109"/>
    <lineage>
        <taxon>Eukaryota</taxon>
        <taxon>Viridiplantae</taxon>
        <taxon>Streptophyta</taxon>
        <taxon>Embryophyta</taxon>
        <taxon>Tracheophyta</taxon>
        <taxon>Spermatophyta</taxon>
        <taxon>Magnoliopsida</taxon>
        <taxon>eudicotyledons</taxon>
        <taxon>Gunneridae</taxon>
        <taxon>Pentapetalae</taxon>
        <taxon>asterids</taxon>
        <taxon>lamiids</taxon>
        <taxon>Solanales</taxon>
        <taxon>Solanaceae</taxon>
        <taxon>Solanoideae</taxon>
        <taxon>Solaneae</taxon>
        <taxon>Solanum</taxon>
    </lineage>
</organism>
<dbReference type="EMBL" id="JACXVP010000007">
    <property type="protein sequence ID" value="KAG5595217.1"/>
    <property type="molecule type" value="Genomic_DNA"/>
</dbReference>
<dbReference type="AlphaFoldDB" id="A0A9J5Y488"/>
<dbReference type="Proteomes" id="UP000824120">
    <property type="component" value="Chromosome 7"/>
</dbReference>
<evidence type="ECO:0000313" key="2">
    <source>
        <dbReference type="Proteomes" id="UP000824120"/>
    </source>
</evidence>
<evidence type="ECO:0000313" key="1">
    <source>
        <dbReference type="EMBL" id="KAG5595217.1"/>
    </source>
</evidence>
<protein>
    <submittedName>
        <fullName evidence="1">Uncharacterized protein</fullName>
    </submittedName>
</protein>
<proteinExistence type="predicted"/>
<keyword evidence="2" id="KW-1185">Reference proteome</keyword>
<accession>A0A9J5Y488</accession>